<name>A0ACC2ZBU9_9PEZI</name>
<keyword evidence="2" id="KW-1185">Reference proteome</keyword>
<gene>
    <name evidence="1" type="ORF">H2199_003302</name>
</gene>
<protein>
    <submittedName>
        <fullName evidence="1">Uncharacterized protein</fullName>
    </submittedName>
</protein>
<dbReference type="Proteomes" id="UP001172680">
    <property type="component" value="Unassembled WGS sequence"/>
</dbReference>
<organism evidence="1 2">
    <name type="scientific">Coniosporium tulheliwenetii</name>
    <dbReference type="NCBI Taxonomy" id="3383036"/>
    <lineage>
        <taxon>Eukaryota</taxon>
        <taxon>Fungi</taxon>
        <taxon>Dikarya</taxon>
        <taxon>Ascomycota</taxon>
        <taxon>Pezizomycotina</taxon>
        <taxon>Dothideomycetes</taxon>
        <taxon>Dothideomycetes incertae sedis</taxon>
        <taxon>Coniosporium</taxon>
    </lineage>
</organism>
<sequence>MHKAYCPFTHSQTRITSKYSFPTLNIKFSRAATDKPTPPLNVPPSPLFPDSSVTAVILKEFDARDFGDSADELAFWLNARWKKSGYSIDGDTVLQLLRSRGRDPCRGRVERLQGRFLR</sequence>
<dbReference type="EMBL" id="JAPDRP010000008">
    <property type="protein sequence ID" value="KAJ9645296.1"/>
    <property type="molecule type" value="Genomic_DNA"/>
</dbReference>
<accession>A0ACC2ZBU9</accession>
<evidence type="ECO:0000313" key="2">
    <source>
        <dbReference type="Proteomes" id="UP001172680"/>
    </source>
</evidence>
<proteinExistence type="predicted"/>
<comment type="caution">
    <text evidence="1">The sequence shown here is derived from an EMBL/GenBank/DDBJ whole genome shotgun (WGS) entry which is preliminary data.</text>
</comment>
<reference evidence="1" key="1">
    <citation type="submission" date="2022-10" db="EMBL/GenBank/DDBJ databases">
        <title>Culturing micro-colonial fungi from biological soil crusts in the Mojave desert and describing Neophaeococcomyces mojavensis, and introducing the new genera and species Taxawa tesnikishii.</title>
        <authorList>
            <person name="Kurbessoian T."/>
            <person name="Stajich J.E."/>
        </authorList>
    </citation>
    <scope>NUCLEOTIDE SEQUENCE</scope>
    <source>
        <strain evidence="1">JES_115</strain>
    </source>
</reference>
<evidence type="ECO:0000313" key="1">
    <source>
        <dbReference type="EMBL" id="KAJ9645296.1"/>
    </source>
</evidence>